<evidence type="ECO:0000313" key="2">
    <source>
        <dbReference type="Proteomes" id="UP001165960"/>
    </source>
</evidence>
<dbReference type="Proteomes" id="UP001165960">
    <property type="component" value="Unassembled WGS sequence"/>
</dbReference>
<comment type="caution">
    <text evidence="1">The sequence shown here is derived from an EMBL/GenBank/DDBJ whole genome shotgun (WGS) entry which is preliminary data.</text>
</comment>
<accession>A0ACC2SMM8</accession>
<organism evidence="1 2">
    <name type="scientific">Entomophthora muscae</name>
    <dbReference type="NCBI Taxonomy" id="34485"/>
    <lineage>
        <taxon>Eukaryota</taxon>
        <taxon>Fungi</taxon>
        <taxon>Fungi incertae sedis</taxon>
        <taxon>Zoopagomycota</taxon>
        <taxon>Entomophthoromycotina</taxon>
        <taxon>Entomophthoromycetes</taxon>
        <taxon>Entomophthorales</taxon>
        <taxon>Entomophthoraceae</taxon>
        <taxon>Entomophthora</taxon>
    </lineage>
</organism>
<dbReference type="EMBL" id="QTSX02004971">
    <property type="protein sequence ID" value="KAJ9063553.1"/>
    <property type="molecule type" value="Genomic_DNA"/>
</dbReference>
<protein>
    <submittedName>
        <fullName evidence="1">Uncharacterized protein</fullName>
    </submittedName>
</protein>
<reference evidence="1" key="1">
    <citation type="submission" date="2022-04" db="EMBL/GenBank/DDBJ databases">
        <title>Genome of the entomopathogenic fungus Entomophthora muscae.</title>
        <authorList>
            <person name="Elya C."/>
            <person name="Lovett B.R."/>
            <person name="Lee E."/>
            <person name="Macias A.M."/>
            <person name="Hajek A.E."/>
            <person name="De Bivort B.L."/>
            <person name="Kasson M.T."/>
            <person name="De Fine Licht H.H."/>
            <person name="Stajich J.E."/>
        </authorList>
    </citation>
    <scope>NUCLEOTIDE SEQUENCE</scope>
    <source>
        <strain evidence="1">Berkeley</strain>
    </source>
</reference>
<gene>
    <name evidence="1" type="ORF">DSO57_1000128</name>
</gene>
<evidence type="ECO:0000313" key="1">
    <source>
        <dbReference type="EMBL" id="KAJ9063553.1"/>
    </source>
</evidence>
<sequence>MCLKESMRFLPVVASTPFRIVPQGGKSVLGYHLPEGTKVAIPIYSLHRSPAIWEDPDSFIPERWQSLKLGPCDYLPFLMGPRACAGK</sequence>
<name>A0ACC2SMM8_9FUNG</name>
<keyword evidence="2" id="KW-1185">Reference proteome</keyword>
<proteinExistence type="predicted"/>